<dbReference type="PANTHER" id="PTHR38459">
    <property type="entry name" value="PROPHAGE BACTOPRENOL-LINKED GLUCOSE TRANSLOCASE HOMOLOG"/>
    <property type="match status" value="1"/>
</dbReference>
<evidence type="ECO:0000256" key="5">
    <source>
        <dbReference type="ARBA" id="ARBA00023136"/>
    </source>
</evidence>
<dbReference type="PANTHER" id="PTHR38459:SF1">
    <property type="entry name" value="PROPHAGE BACTOPRENOL-LINKED GLUCOSE TRANSLOCASE HOMOLOG"/>
    <property type="match status" value="1"/>
</dbReference>
<comment type="subcellular location">
    <subcellularLocation>
        <location evidence="1">Membrane</location>
        <topology evidence="1">Multi-pass membrane protein</topology>
    </subcellularLocation>
</comment>
<comment type="caution">
    <text evidence="8">The sequence shown here is derived from an EMBL/GenBank/DDBJ whole genome shotgun (WGS) entry which is preliminary data.</text>
</comment>
<keyword evidence="5 6" id="KW-0472">Membrane</keyword>
<keyword evidence="4 6" id="KW-1133">Transmembrane helix</keyword>
<dbReference type="EMBL" id="QWLV01000007">
    <property type="protein sequence ID" value="RHW16886.1"/>
    <property type="molecule type" value="Genomic_DNA"/>
</dbReference>
<evidence type="ECO:0000256" key="3">
    <source>
        <dbReference type="ARBA" id="ARBA00022692"/>
    </source>
</evidence>
<accession>A0A396RMJ8</accession>
<dbReference type="InterPro" id="IPR051401">
    <property type="entry name" value="GtrA_CellWall_Glycosyl"/>
</dbReference>
<proteinExistence type="inferred from homology"/>
<dbReference type="OrthoDB" id="8454931at2"/>
<dbReference type="GO" id="GO:0000271">
    <property type="term" value="P:polysaccharide biosynthetic process"/>
    <property type="evidence" value="ECO:0007669"/>
    <property type="project" value="InterPro"/>
</dbReference>
<evidence type="ECO:0000256" key="4">
    <source>
        <dbReference type="ARBA" id="ARBA00022989"/>
    </source>
</evidence>
<evidence type="ECO:0000259" key="7">
    <source>
        <dbReference type="Pfam" id="PF04138"/>
    </source>
</evidence>
<dbReference type="Proteomes" id="UP000266693">
    <property type="component" value="Unassembled WGS sequence"/>
</dbReference>
<comment type="similarity">
    <text evidence="2">Belongs to the GtrA family.</text>
</comment>
<keyword evidence="3 6" id="KW-0812">Transmembrane</keyword>
<evidence type="ECO:0000313" key="8">
    <source>
        <dbReference type="EMBL" id="RHW16886.1"/>
    </source>
</evidence>
<gene>
    <name evidence="8" type="ORF">D1610_13485</name>
</gene>
<evidence type="ECO:0000313" key="9">
    <source>
        <dbReference type="Proteomes" id="UP000266693"/>
    </source>
</evidence>
<reference evidence="8 9" key="1">
    <citation type="submission" date="2018-08" db="EMBL/GenBank/DDBJ databases">
        <title>The multiple taxonomic identification of Sphingomonas gilva.</title>
        <authorList>
            <person name="Zhu D."/>
            <person name="Zheng S."/>
        </authorList>
    </citation>
    <scope>NUCLEOTIDE SEQUENCE [LARGE SCALE GENOMIC DNA]</scope>
    <source>
        <strain evidence="8 9">ZDH117</strain>
    </source>
</reference>
<feature type="transmembrane region" description="Helical" evidence="6">
    <location>
        <begin position="5"/>
        <end position="24"/>
    </location>
</feature>
<feature type="transmembrane region" description="Helical" evidence="6">
    <location>
        <begin position="74"/>
        <end position="93"/>
    </location>
</feature>
<dbReference type="GO" id="GO:0005886">
    <property type="term" value="C:plasma membrane"/>
    <property type="evidence" value="ECO:0007669"/>
    <property type="project" value="TreeGrafter"/>
</dbReference>
<keyword evidence="9" id="KW-1185">Reference proteome</keyword>
<evidence type="ECO:0000256" key="2">
    <source>
        <dbReference type="ARBA" id="ARBA00009399"/>
    </source>
</evidence>
<evidence type="ECO:0000256" key="1">
    <source>
        <dbReference type="ARBA" id="ARBA00004141"/>
    </source>
</evidence>
<feature type="transmembrane region" description="Helical" evidence="6">
    <location>
        <begin position="36"/>
        <end position="53"/>
    </location>
</feature>
<dbReference type="Pfam" id="PF04138">
    <property type="entry name" value="GtrA_DPMS_TM"/>
    <property type="match status" value="1"/>
</dbReference>
<dbReference type="AlphaFoldDB" id="A0A396RMJ8"/>
<feature type="transmembrane region" description="Helical" evidence="6">
    <location>
        <begin position="105"/>
        <end position="123"/>
    </location>
</feature>
<feature type="domain" description="GtrA/DPMS transmembrane" evidence="7">
    <location>
        <begin position="7"/>
        <end position="124"/>
    </location>
</feature>
<sequence>MLGQLVRYAITGGFVTVLGAGLYAVLVETTPMHEQIAVFAAYVLCVAIGYVLHSRWSFRGHGARGNAAATTSRFVVVSLVSYGLNAFFTWAMVRGMDLPRWSPVLPILFVTPLATFALNRHWVFR</sequence>
<organism evidence="8 9">
    <name type="scientific">Sphingomonas gilva</name>
    <dbReference type="NCBI Taxonomy" id="2305907"/>
    <lineage>
        <taxon>Bacteria</taxon>
        <taxon>Pseudomonadati</taxon>
        <taxon>Pseudomonadota</taxon>
        <taxon>Alphaproteobacteria</taxon>
        <taxon>Sphingomonadales</taxon>
        <taxon>Sphingomonadaceae</taxon>
        <taxon>Sphingomonas</taxon>
    </lineage>
</organism>
<protein>
    <submittedName>
        <fullName evidence="8">GtrA family protein</fullName>
    </submittedName>
</protein>
<name>A0A396RMJ8_9SPHN</name>
<dbReference type="InterPro" id="IPR007267">
    <property type="entry name" value="GtrA_DPMS_TM"/>
</dbReference>
<evidence type="ECO:0000256" key="6">
    <source>
        <dbReference type="SAM" id="Phobius"/>
    </source>
</evidence>